<dbReference type="InterPro" id="IPR000953">
    <property type="entry name" value="Chromo/chromo_shadow_dom"/>
</dbReference>
<dbReference type="InParanoid" id="K2SIX0"/>
<protein>
    <submittedName>
        <fullName evidence="4">Chromo domain/shadow</fullName>
    </submittedName>
</protein>
<comment type="subunit">
    <text evidence="1">Component of the NuA4 histone acetyltransferase complex.</text>
</comment>
<feature type="compositionally biased region" description="Polar residues" evidence="2">
    <location>
        <begin position="21"/>
        <end position="32"/>
    </location>
</feature>
<evidence type="ECO:0000259" key="3">
    <source>
        <dbReference type="PROSITE" id="PS50013"/>
    </source>
</evidence>
<dbReference type="InterPro" id="IPR016197">
    <property type="entry name" value="Chromo-like_dom_sf"/>
</dbReference>
<dbReference type="Proteomes" id="UP000007129">
    <property type="component" value="Unassembled WGS sequence"/>
</dbReference>
<reference evidence="4 5" key="1">
    <citation type="journal article" date="2012" name="BMC Genomics">
        <title>Tools to kill: Genome of one of the most destructive plant pathogenic fungi Macrophomina phaseolina.</title>
        <authorList>
            <person name="Islam M.S."/>
            <person name="Haque M.S."/>
            <person name="Islam M.M."/>
            <person name="Emdad E.M."/>
            <person name="Halim A."/>
            <person name="Hossen Q.M.M."/>
            <person name="Hossain M.Z."/>
            <person name="Ahmed B."/>
            <person name="Rahim S."/>
            <person name="Rahman M.S."/>
            <person name="Alam M.M."/>
            <person name="Hou S."/>
            <person name="Wan X."/>
            <person name="Saito J.A."/>
            <person name="Alam M."/>
        </authorList>
    </citation>
    <scope>NUCLEOTIDE SEQUENCE [LARGE SCALE GENOMIC DNA]</scope>
    <source>
        <strain evidence="4 5">MS6</strain>
    </source>
</reference>
<sequence length="107" mass="12288">MVPIIDYSSIIPIITGQTVQDGVHDNSSSYSNPRKETSCEPSTVLTQVGSPTVDPEDNQYLVERLLERLIYHYLKRKVAKYLVQWKGYSAEYDSWLRESNIHKGLVK</sequence>
<dbReference type="SUPFAM" id="SSF54160">
    <property type="entry name" value="Chromo domain-like"/>
    <property type="match status" value="1"/>
</dbReference>
<comment type="caution">
    <text evidence="4">The sequence shown here is derived from an EMBL/GenBank/DDBJ whole genome shotgun (WGS) entry which is preliminary data.</text>
</comment>
<feature type="region of interest" description="Disordered" evidence="2">
    <location>
        <begin position="21"/>
        <end position="51"/>
    </location>
</feature>
<dbReference type="AlphaFoldDB" id="K2SIX0"/>
<dbReference type="CDD" id="cd00024">
    <property type="entry name" value="CD_CSD"/>
    <property type="match status" value="1"/>
</dbReference>
<dbReference type="GO" id="GO:0006338">
    <property type="term" value="P:chromatin remodeling"/>
    <property type="evidence" value="ECO:0007669"/>
    <property type="project" value="UniProtKB-ARBA"/>
</dbReference>
<accession>K2SIX0</accession>
<dbReference type="HOGENOM" id="CLU_2210524_0_0_1"/>
<dbReference type="InterPro" id="IPR023780">
    <property type="entry name" value="Chromo_domain"/>
</dbReference>
<feature type="compositionally biased region" description="Polar residues" evidence="2">
    <location>
        <begin position="39"/>
        <end position="50"/>
    </location>
</feature>
<gene>
    <name evidence="4" type="ORF">MPH_00266</name>
</gene>
<dbReference type="OrthoDB" id="3865154at2759"/>
<dbReference type="Pfam" id="PF00385">
    <property type="entry name" value="Chromo"/>
    <property type="match status" value="1"/>
</dbReference>
<dbReference type="VEuPathDB" id="FungiDB:MPH_00266"/>
<dbReference type="PROSITE" id="PS50013">
    <property type="entry name" value="CHROMO_2"/>
    <property type="match status" value="1"/>
</dbReference>
<evidence type="ECO:0000313" key="5">
    <source>
        <dbReference type="Proteomes" id="UP000007129"/>
    </source>
</evidence>
<name>K2SIX0_MACPH</name>
<proteinExistence type="predicted"/>
<dbReference type="Gene3D" id="2.40.50.40">
    <property type="match status" value="1"/>
</dbReference>
<evidence type="ECO:0000256" key="2">
    <source>
        <dbReference type="SAM" id="MobiDB-lite"/>
    </source>
</evidence>
<dbReference type="EMBL" id="AHHD01000010">
    <property type="protein sequence ID" value="EKG22404.1"/>
    <property type="molecule type" value="Genomic_DNA"/>
</dbReference>
<evidence type="ECO:0000256" key="1">
    <source>
        <dbReference type="ARBA" id="ARBA00011353"/>
    </source>
</evidence>
<organism evidence="4 5">
    <name type="scientific">Macrophomina phaseolina (strain MS6)</name>
    <name type="common">Charcoal rot fungus</name>
    <dbReference type="NCBI Taxonomy" id="1126212"/>
    <lineage>
        <taxon>Eukaryota</taxon>
        <taxon>Fungi</taxon>
        <taxon>Dikarya</taxon>
        <taxon>Ascomycota</taxon>
        <taxon>Pezizomycotina</taxon>
        <taxon>Dothideomycetes</taxon>
        <taxon>Dothideomycetes incertae sedis</taxon>
        <taxon>Botryosphaeriales</taxon>
        <taxon>Botryosphaeriaceae</taxon>
        <taxon>Macrophomina</taxon>
    </lineage>
</organism>
<feature type="domain" description="Chromo" evidence="3">
    <location>
        <begin position="60"/>
        <end position="107"/>
    </location>
</feature>
<evidence type="ECO:0000313" key="4">
    <source>
        <dbReference type="EMBL" id="EKG22404.1"/>
    </source>
</evidence>